<accession>A0ABN4QNH6</accession>
<keyword evidence="2" id="KW-1185">Reference proteome</keyword>
<geneLocation type="plasmid" evidence="1 2">
    <name>pRphaN771a</name>
</geneLocation>
<evidence type="ECO:0000313" key="2">
    <source>
        <dbReference type="Proteomes" id="UP000078551"/>
    </source>
</evidence>
<protein>
    <submittedName>
        <fullName evidence="1">Uncharacterized protein</fullName>
    </submittedName>
</protein>
<reference evidence="1 2" key="1">
    <citation type="submission" date="2015-11" db="EMBL/GenBank/DDBJ databases">
        <title>The limits of bacterial species coexistence and the symbiotic plasmid transference in sympatric Rhizobium populations.</title>
        <authorList>
            <person name="Perez-Carrascal O.M."/>
            <person name="VanInsberghe D."/>
            <person name="Juarez S."/>
            <person name="Polz M.F."/>
            <person name="Vinuesa P."/>
            <person name="Gonzalez V."/>
        </authorList>
    </citation>
    <scope>NUCLEOTIDE SEQUENCE [LARGE SCALE GENOMIC DNA]</scope>
    <source>
        <strain evidence="1 2">N771</strain>
        <plasmid evidence="1 2">pRphaN771a</plasmid>
    </source>
</reference>
<evidence type="ECO:0000313" key="1">
    <source>
        <dbReference type="EMBL" id="ANL87126.1"/>
    </source>
</evidence>
<keyword evidence="1" id="KW-0614">Plasmid</keyword>
<proteinExistence type="predicted"/>
<sequence length="85" mass="8939">MSNPSSLIPDDRFRALIEAAHVEVAKAKGSAAASFFSGYLDGLEARAATYGTPAFDLLDSDAEDAVGSYKKGYQTGLMNIEFASA</sequence>
<name>A0ABN4QNH6_9HYPH</name>
<dbReference type="RefSeq" id="WP_064832739.1">
    <property type="nucleotide sequence ID" value="NZ_CP013569.1"/>
</dbReference>
<gene>
    <name evidence="1" type="ORF">AMC81_PA00105</name>
</gene>
<organism evidence="1 2">
    <name type="scientific">Rhizobium phaseoli</name>
    <dbReference type="NCBI Taxonomy" id="396"/>
    <lineage>
        <taxon>Bacteria</taxon>
        <taxon>Pseudomonadati</taxon>
        <taxon>Pseudomonadota</taxon>
        <taxon>Alphaproteobacteria</taxon>
        <taxon>Hyphomicrobiales</taxon>
        <taxon>Rhizobiaceae</taxon>
        <taxon>Rhizobium/Agrobacterium group</taxon>
        <taxon>Rhizobium</taxon>
    </lineage>
</organism>
<dbReference type="Proteomes" id="UP000078551">
    <property type="component" value="Plasmid pRphaN771a"/>
</dbReference>
<dbReference type="EMBL" id="CP013569">
    <property type="protein sequence ID" value="ANL87126.1"/>
    <property type="molecule type" value="Genomic_DNA"/>
</dbReference>